<feature type="domain" description="SUN" evidence="7">
    <location>
        <begin position="655"/>
        <end position="867"/>
    </location>
</feature>
<evidence type="ECO:0000313" key="9">
    <source>
        <dbReference type="Proteomes" id="UP000217199"/>
    </source>
</evidence>
<dbReference type="GO" id="GO:0034993">
    <property type="term" value="C:meiotic nuclear membrane microtubule tethering complex"/>
    <property type="evidence" value="ECO:0007669"/>
    <property type="project" value="TreeGrafter"/>
</dbReference>
<evidence type="ECO:0000256" key="1">
    <source>
        <dbReference type="ARBA" id="ARBA00004370"/>
    </source>
</evidence>
<name>A0A286U994_9AGAM</name>
<feature type="compositionally biased region" description="Polar residues" evidence="6">
    <location>
        <begin position="52"/>
        <end position="71"/>
    </location>
</feature>
<feature type="compositionally biased region" description="Low complexity" evidence="6">
    <location>
        <begin position="348"/>
        <end position="367"/>
    </location>
</feature>
<feature type="compositionally biased region" description="Basic and acidic residues" evidence="6">
    <location>
        <begin position="172"/>
        <end position="188"/>
    </location>
</feature>
<dbReference type="PANTHER" id="PTHR12911:SF8">
    <property type="entry name" value="KLAROID PROTEIN-RELATED"/>
    <property type="match status" value="1"/>
</dbReference>
<evidence type="ECO:0000256" key="2">
    <source>
        <dbReference type="ARBA" id="ARBA00022692"/>
    </source>
</evidence>
<feature type="compositionally biased region" description="Acidic residues" evidence="6">
    <location>
        <begin position="330"/>
        <end position="339"/>
    </location>
</feature>
<evidence type="ECO:0000313" key="8">
    <source>
        <dbReference type="EMBL" id="PAV16140.1"/>
    </source>
</evidence>
<dbReference type="PROSITE" id="PS51469">
    <property type="entry name" value="SUN"/>
    <property type="match status" value="1"/>
</dbReference>
<dbReference type="Gene3D" id="2.60.120.260">
    <property type="entry name" value="Galactose-binding domain-like"/>
    <property type="match status" value="1"/>
</dbReference>
<organism evidence="8 9">
    <name type="scientific">Pyrrhoderma noxium</name>
    <dbReference type="NCBI Taxonomy" id="2282107"/>
    <lineage>
        <taxon>Eukaryota</taxon>
        <taxon>Fungi</taxon>
        <taxon>Dikarya</taxon>
        <taxon>Basidiomycota</taxon>
        <taxon>Agaricomycotina</taxon>
        <taxon>Agaricomycetes</taxon>
        <taxon>Hymenochaetales</taxon>
        <taxon>Hymenochaetaceae</taxon>
        <taxon>Pyrrhoderma</taxon>
    </lineage>
</organism>
<dbReference type="GO" id="GO:0043495">
    <property type="term" value="F:protein-membrane adaptor activity"/>
    <property type="evidence" value="ECO:0007669"/>
    <property type="project" value="TreeGrafter"/>
</dbReference>
<keyword evidence="5" id="KW-0175">Coiled coil</keyword>
<comment type="subcellular location">
    <subcellularLocation>
        <location evidence="1">Membrane</location>
    </subcellularLocation>
</comment>
<feature type="region of interest" description="Disordered" evidence="6">
    <location>
        <begin position="52"/>
        <end position="82"/>
    </location>
</feature>
<comment type="caution">
    <text evidence="8">The sequence shown here is derived from an EMBL/GenBank/DDBJ whole genome shotgun (WGS) entry which is preliminary data.</text>
</comment>
<protein>
    <submittedName>
        <fullName evidence="8">Purine nucleotide binding protein</fullName>
    </submittedName>
</protein>
<evidence type="ECO:0000256" key="6">
    <source>
        <dbReference type="SAM" id="MobiDB-lite"/>
    </source>
</evidence>
<dbReference type="AlphaFoldDB" id="A0A286U994"/>
<feature type="coiled-coil region" evidence="5">
    <location>
        <begin position="597"/>
        <end position="624"/>
    </location>
</feature>
<dbReference type="Pfam" id="PF07738">
    <property type="entry name" value="Sad1_UNC"/>
    <property type="match status" value="2"/>
</dbReference>
<gene>
    <name evidence="8" type="ORF">PNOK_0776000</name>
</gene>
<dbReference type="OrthoDB" id="342281at2759"/>
<dbReference type="InParanoid" id="A0A286U994"/>
<evidence type="ECO:0000256" key="4">
    <source>
        <dbReference type="ARBA" id="ARBA00023136"/>
    </source>
</evidence>
<evidence type="ECO:0000256" key="3">
    <source>
        <dbReference type="ARBA" id="ARBA00022989"/>
    </source>
</evidence>
<dbReference type="InterPro" id="IPR012919">
    <property type="entry name" value="SUN_dom"/>
</dbReference>
<feature type="compositionally biased region" description="Acidic residues" evidence="6">
    <location>
        <begin position="279"/>
        <end position="288"/>
    </location>
</feature>
<dbReference type="PANTHER" id="PTHR12911">
    <property type="entry name" value="SAD1/UNC-84-LIKE PROTEIN-RELATED"/>
    <property type="match status" value="1"/>
</dbReference>
<proteinExistence type="predicted"/>
<keyword evidence="4" id="KW-0472">Membrane</keyword>
<feature type="compositionally biased region" description="Polar residues" evidence="6">
    <location>
        <begin position="369"/>
        <end position="382"/>
    </location>
</feature>
<dbReference type="EMBL" id="NBII01000008">
    <property type="protein sequence ID" value="PAV16140.1"/>
    <property type="molecule type" value="Genomic_DNA"/>
</dbReference>
<keyword evidence="3" id="KW-1133">Transmembrane helix</keyword>
<feature type="compositionally biased region" description="Polar residues" evidence="6">
    <location>
        <begin position="157"/>
        <end position="168"/>
    </location>
</feature>
<reference evidence="8 9" key="1">
    <citation type="journal article" date="2017" name="Mol. Ecol.">
        <title>Comparative and population genomic landscape of Phellinus noxius: A hypervariable fungus causing root rot in trees.</title>
        <authorList>
            <person name="Chung C.L."/>
            <person name="Lee T.J."/>
            <person name="Akiba M."/>
            <person name="Lee H.H."/>
            <person name="Kuo T.H."/>
            <person name="Liu D."/>
            <person name="Ke H.M."/>
            <person name="Yokoi T."/>
            <person name="Roa M.B."/>
            <person name="Lu M.J."/>
            <person name="Chang Y.Y."/>
            <person name="Ann P.J."/>
            <person name="Tsai J.N."/>
            <person name="Chen C.Y."/>
            <person name="Tzean S.S."/>
            <person name="Ota Y."/>
            <person name="Hattori T."/>
            <person name="Sahashi N."/>
            <person name="Liou R.F."/>
            <person name="Kikuchi T."/>
            <person name="Tsai I.J."/>
        </authorList>
    </citation>
    <scope>NUCLEOTIDE SEQUENCE [LARGE SCALE GENOMIC DNA]</scope>
    <source>
        <strain evidence="8 9">FFPRI411160</strain>
    </source>
</reference>
<keyword evidence="2" id="KW-0812">Transmembrane</keyword>
<feature type="compositionally biased region" description="Polar residues" evidence="6">
    <location>
        <begin position="112"/>
        <end position="141"/>
    </location>
</feature>
<feature type="region of interest" description="Disordered" evidence="6">
    <location>
        <begin position="112"/>
        <end position="193"/>
    </location>
</feature>
<dbReference type="InterPro" id="IPR045119">
    <property type="entry name" value="SUN1-5"/>
</dbReference>
<feature type="compositionally biased region" description="Basic residues" evidence="6">
    <location>
        <begin position="416"/>
        <end position="430"/>
    </location>
</feature>
<keyword evidence="9" id="KW-1185">Reference proteome</keyword>
<evidence type="ECO:0000259" key="7">
    <source>
        <dbReference type="PROSITE" id="PS51469"/>
    </source>
</evidence>
<evidence type="ECO:0000256" key="5">
    <source>
        <dbReference type="SAM" id="Coils"/>
    </source>
</evidence>
<feature type="region of interest" description="Disordered" evidence="6">
    <location>
        <begin position="210"/>
        <end position="431"/>
    </location>
</feature>
<dbReference type="STRING" id="2282107.A0A286U994"/>
<feature type="compositionally biased region" description="Polar residues" evidence="6">
    <location>
        <begin position="221"/>
        <end position="233"/>
    </location>
</feature>
<accession>A0A286U994</accession>
<dbReference type="Proteomes" id="UP000217199">
    <property type="component" value="Unassembled WGS sequence"/>
</dbReference>
<sequence length="880" mass="98576">MSFSGTPLGQDRRLDHQAFFKGGPATSYGSHARAPINHLPVPKSFAYGAPTNATASIVSTSPPRRSQPGNRQQDEEEEELSRYNQLKQRNQALANRPVNIASAFQQAATSYTMAPNSGSWNNRPNMPRSTSVEYEQQSQTATHRRLAVPPRRVNGNKPPSRSGTVIQETDNENDRSTEYNTSRERGKSPFEQLADITQRAVQSSATFLMRQRSQEPENHSFSRPTDTSFVGQGQTNGGSYSYEAEEEEYQESQRSKKSATVPKRNKISEDNRAYQPTITDEESTDEESGADRRGRRRKKKKDVGPTANFPTLQYDKRRRKKARSGKQLDEDTSIEVEEQEQMREQNQRRPSVSRGSAPPSRGGSAPPDTSRSFNTSGPTDTSGDLGGLDSIPEVDESYSQQAEAHESMRSSTKPSTRPRSRSRSRIRKAKSSSSGARLGSLVFVLYNTILRNLGRLVGLTLRLLLVEPVLFVRKRPAFSRLALCLAISAGLYIVFLGLRNQDIITWSSTSSNRVPYKAPELPPESVDEFTSRLVKLENMLAGLQAESISERDRIDTGLRRAHEIAKHIDQLENREVRALQNQQKEQASRMPKGPVNDEEARAKLTALEERLGSMEGNIKQALELGQQVSKASPVAAGASHWWNKVASGKMSGITIKASDGSDVTPIINALVEQALNTYGLRGTYFFGLLSDYTYARSPVTALHHELTIGYCWPFSGPQGHLGVKLSVPVRVTDITIDHVAREVALDNRPAPRNFEVWGFVEGEENLEKLRLYRESKEAERQLAREEGREVIEDPVYPDLLQKDKEYLRLGTFTYDVHEPQNVQTFSVDDEIKDTGIDVGIVVLFINSNWGHPDYTCLYRFRVHGERPFTLPDPDPQELEP</sequence>
<feature type="region of interest" description="Disordered" evidence="6">
    <location>
        <begin position="1"/>
        <end position="34"/>
    </location>
</feature>